<feature type="transmembrane region" description="Helical" evidence="5">
    <location>
        <begin position="21"/>
        <end position="42"/>
    </location>
</feature>
<dbReference type="InterPro" id="IPR008733">
    <property type="entry name" value="PEX11"/>
</dbReference>
<evidence type="ECO:0000313" key="7">
    <source>
        <dbReference type="Proteomes" id="UP000183971"/>
    </source>
</evidence>
<organism evidence="6 7">
    <name type="scientific">Fusarium proliferatum (strain ET1)</name>
    <name type="common">Orchid endophyte fungus</name>
    <dbReference type="NCBI Taxonomy" id="1227346"/>
    <lineage>
        <taxon>Eukaryota</taxon>
        <taxon>Fungi</taxon>
        <taxon>Dikarya</taxon>
        <taxon>Ascomycota</taxon>
        <taxon>Pezizomycotina</taxon>
        <taxon>Sordariomycetes</taxon>
        <taxon>Hypocreomycetidae</taxon>
        <taxon>Hypocreales</taxon>
        <taxon>Nectriaceae</taxon>
        <taxon>Fusarium</taxon>
        <taxon>Fusarium fujikuroi species complex</taxon>
    </lineage>
</organism>
<dbReference type="Pfam" id="PF05648">
    <property type="entry name" value="PEX11"/>
    <property type="match status" value="1"/>
</dbReference>
<feature type="transmembrane region" description="Helical" evidence="5">
    <location>
        <begin position="139"/>
        <end position="160"/>
    </location>
</feature>
<keyword evidence="2 5" id="KW-0472">Membrane</keyword>
<evidence type="ECO:0000256" key="3">
    <source>
        <dbReference type="ARBA" id="ARBA00023140"/>
    </source>
</evidence>
<dbReference type="GO" id="GO:0016559">
    <property type="term" value="P:peroxisome fission"/>
    <property type="evidence" value="ECO:0007669"/>
    <property type="project" value="InterPro"/>
</dbReference>
<keyword evidence="5" id="KW-1133">Transmembrane helix</keyword>
<evidence type="ECO:0000256" key="5">
    <source>
        <dbReference type="SAM" id="Phobius"/>
    </source>
</evidence>
<evidence type="ECO:0000313" key="6">
    <source>
        <dbReference type="EMBL" id="CZR36390.1"/>
    </source>
</evidence>
<evidence type="ECO:0000256" key="2">
    <source>
        <dbReference type="ARBA" id="ARBA00023136"/>
    </source>
</evidence>
<keyword evidence="1" id="KW-0962">Peroxisome biogenesis</keyword>
<evidence type="ECO:0000256" key="1">
    <source>
        <dbReference type="ARBA" id="ARBA00022593"/>
    </source>
</evidence>
<dbReference type="VEuPathDB" id="FungiDB:FPRO_03350"/>
<reference evidence="7" key="1">
    <citation type="journal article" date="2016" name="Genome Biol. Evol.">
        <title>Comparative 'omics' of the Fusarium fujikuroi species complex highlights differences in genetic potential and metabolite synthesis.</title>
        <authorList>
            <person name="Niehaus E.-M."/>
            <person name="Muensterkoetter M."/>
            <person name="Proctor R.H."/>
            <person name="Brown D.W."/>
            <person name="Sharon A."/>
            <person name="Idan Y."/>
            <person name="Oren-Young L."/>
            <person name="Sieber C.M."/>
            <person name="Novak O."/>
            <person name="Pencik A."/>
            <person name="Tarkowska D."/>
            <person name="Hromadova K."/>
            <person name="Freeman S."/>
            <person name="Maymon M."/>
            <person name="Elazar M."/>
            <person name="Youssef S.A."/>
            <person name="El-Shabrawy E.S.M."/>
            <person name="Shalaby A.B.A."/>
            <person name="Houterman P."/>
            <person name="Brock N.L."/>
            <person name="Burkhardt I."/>
            <person name="Tsavkelova E.A."/>
            <person name="Dickschat J.S."/>
            <person name="Galuszka P."/>
            <person name="Gueldener U."/>
            <person name="Tudzynski B."/>
        </authorList>
    </citation>
    <scope>NUCLEOTIDE SEQUENCE [LARGE SCALE GENOMIC DNA]</scope>
    <source>
        <strain evidence="7">ET1</strain>
    </source>
</reference>
<dbReference type="EMBL" id="FJOF01000002">
    <property type="protein sequence ID" value="CZR36390.1"/>
    <property type="molecule type" value="Genomic_DNA"/>
</dbReference>
<dbReference type="GeneID" id="42048235"/>
<sequence length="290" mass="33205">MVGTYEHFVAFGTDLVGIERILRGFQAICSLLVWYPALFALIQPKVPSTLSLRALGGQINVSRRFIRFFRFLDTFRAGWLVYVAQGDKSIDMWLDIISKTCFGMFGMMETLTLLDLCGIENLRVFSAERFQEIDYQSQLFWFAGLYTSVLVTVIRLYRLVAGTPASVKRETVSISSTEKPAELITAEKETAVLSEKMTKDDLDKERERLKSIVNKRKTERRAWIKKFKREGYVLLRALVSDLLDMLLPTTTVGWVKLEPGLVSLAMFITTFTTGQAVWERVGQNLQRQKQ</sequence>
<keyword evidence="5" id="KW-0812">Transmembrane</keyword>
<dbReference type="RefSeq" id="XP_031076983.1">
    <property type="nucleotide sequence ID" value="XM_031226447.1"/>
</dbReference>
<name>A0A1L7VAM6_FUSPR</name>
<proteinExistence type="predicted"/>
<comment type="caution">
    <text evidence="6">The sequence shown here is derived from an EMBL/GenBank/DDBJ whole genome shotgun (WGS) entry which is preliminary data.</text>
</comment>
<dbReference type="PANTHER" id="PTHR12652">
    <property type="entry name" value="PEROXISOMAL BIOGENESIS FACTOR 11"/>
    <property type="match status" value="1"/>
</dbReference>
<gene>
    <name evidence="6" type="ORF">FPRO_03350</name>
</gene>
<evidence type="ECO:0000256" key="4">
    <source>
        <dbReference type="ARBA" id="ARBA00046271"/>
    </source>
</evidence>
<dbReference type="GO" id="GO:0005778">
    <property type="term" value="C:peroxisomal membrane"/>
    <property type="evidence" value="ECO:0007669"/>
    <property type="project" value="UniProtKB-SubCell"/>
</dbReference>
<dbReference type="PANTHER" id="PTHR12652:SF23">
    <property type="entry name" value="MICROBODY (PEROXISOME) PROLIFERATION PROTEIN PEROXIN 11B (EUROFUNG)"/>
    <property type="match status" value="1"/>
</dbReference>
<dbReference type="AlphaFoldDB" id="A0A1L7VAM6"/>
<protein>
    <recommendedName>
        <fullName evidence="8">PEX11 domain protein</fullName>
    </recommendedName>
</protein>
<comment type="subcellular location">
    <subcellularLocation>
        <location evidence="4">Peroxisome membrane</location>
    </subcellularLocation>
</comment>
<dbReference type="Proteomes" id="UP000183971">
    <property type="component" value="Unassembled WGS sequence"/>
</dbReference>
<evidence type="ECO:0008006" key="8">
    <source>
        <dbReference type="Google" id="ProtNLM"/>
    </source>
</evidence>
<keyword evidence="3" id="KW-0576">Peroxisome</keyword>
<keyword evidence="7" id="KW-1185">Reference proteome</keyword>
<accession>A0A1L7VAM6</accession>